<accession>A0A1D1UTE1</accession>
<gene>
    <name evidence="1" type="primary">RvY_01997-1</name>
    <name evidence="1" type="synonym">RvY_01997.1</name>
    <name evidence="1" type="ORF">RvY_01997</name>
</gene>
<reference evidence="1 2" key="1">
    <citation type="journal article" date="2016" name="Nat. Commun.">
        <title>Extremotolerant tardigrade genome and improved radiotolerance of human cultured cells by tardigrade-unique protein.</title>
        <authorList>
            <person name="Hashimoto T."/>
            <person name="Horikawa D.D."/>
            <person name="Saito Y."/>
            <person name="Kuwahara H."/>
            <person name="Kozuka-Hata H."/>
            <person name="Shin-I T."/>
            <person name="Minakuchi Y."/>
            <person name="Ohishi K."/>
            <person name="Motoyama A."/>
            <person name="Aizu T."/>
            <person name="Enomoto A."/>
            <person name="Kondo K."/>
            <person name="Tanaka S."/>
            <person name="Hara Y."/>
            <person name="Koshikawa S."/>
            <person name="Sagara H."/>
            <person name="Miura T."/>
            <person name="Yokobori S."/>
            <person name="Miyagawa K."/>
            <person name="Suzuki Y."/>
            <person name="Kubo T."/>
            <person name="Oyama M."/>
            <person name="Kohara Y."/>
            <person name="Fujiyama A."/>
            <person name="Arakawa K."/>
            <person name="Katayama T."/>
            <person name="Toyoda A."/>
            <person name="Kunieda T."/>
        </authorList>
    </citation>
    <scope>NUCLEOTIDE SEQUENCE [LARGE SCALE GENOMIC DNA]</scope>
    <source>
        <strain evidence="1 2">YOKOZUNA-1</strain>
    </source>
</reference>
<organism evidence="1 2">
    <name type="scientific">Ramazzottius varieornatus</name>
    <name type="common">Water bear</name>
    <name type="synonym">Tardigrade</name>
    <dbReference type="NCBI Taxonomy" id="947166"/>
    <lineage>
        <taxon>Eukaryota</taxon>
        <taxon>Metazoa</taxon>
        <taxon>Ecdysozoa</taxon>
        <taxon>Tardigrada</taxon>
        <taxon>Eutardigrada</taxon>
        <taxon>Parachela</taxon>
        <taxon>Hypsibioidea</taxon>
        <taxon>Ramazzottiidae</taxon>
        <taxon>Ramazzottius</taxon>
    </lineage>
</organism>
<dbReference type="EMBL" id="BDGG01000001">
    <property type="protein sequence ID" value="GAU89448.1"/>
    <property type="molecule type" value="Genomic_DNA"/>
</dbReference>
<keyword evidence="2" id="KW-1185">Reference proteome</keyword>
<sequence length="67" mass="7280">MLGGEESVFATKSLKKKIGVNAVLKEPAILAVIGHVTKIFALIDPINKAFFKQKMNNNMASVKSCFV</sequence>
<comment type="caution">
    <text evidence="1">The sequence shown here is derived from an EMBL/GenBank/DDBJ whole genome shotgun (WGS) entry which is preliminary data.</text>
</comment>
<proteinExistence type="predicted"/>
<dbReference type="Proteomes" id="UP000186922">
    <property type="component" value="Unassembled WGS sequence"/>
</dbReference>
<protein>
    <submittedName>
        <fullName evidence="1">Uncharacterized protein</fullName>
    </submittedName>
</protein>
<evidence type="ECO:0000313" key="1">
    <source>
        <dbReference type="EMBL" id="GAU89448.1"/>
    </source>
</evidence>
<name>A0A1D1UTE1_RAMVA</name>
<evidence type="ECO:0000313" key="2">
    <source>
        <dbReference type="Proteomes" id="UP000186922"/>
    </source>
</evidence>
<dbReference type="AlphaFoldDB" id="A0A1D1UTE1"/>
<dbReference type="OrthoDB" id="10672256at2759"/>